<dbReference type="EMBL" id="JACRSY010000004">
    <property type="protein sequence ID" value="MBC8578565.1"/>
    <property type="molecule type" value="Genomic_DNA"/>
</dbReference>
<feature type="domain" description="PNPLA" evidence="5">
    <location>
        <begin position="6"/>
        <end position="172"/>
    </location>
</feature>
<keyword evidence="1 4" id="KW-0378">Hydrolase</keyword>
<feature type="short sequence motif" description="GXSXG" evidence="4">
    <location>
        <begin position="37"/>
        <end position="41"/>
    </location>
</feature>
<dbReference type="InterPro" id="IPR016035">
    <property type="entry name" value="Acyl_Trfase/lysoPLipase"/>
</dbReference>
<dbReference type="Pfam" id="PF01734">
    <property type="entry name" value="Patatin"/>
    <property type="match status" value="1"/>
</dbReference>
<evidence type="ECO:0000256" key="4">
    <source>
        <dbReference type="PROSITE-ProRule" id="PRU01161"/>
    </source>
</evidence>
<dbReference type="AlphaFoldDB" id="A0A926EHB6"/>
<keyword evidence="3 4" id="KW-0443">Lipid metabolism</keyword>
<dbReference type="PANTHER" id="PTHR14226:SF25">
    <property type="entry name" value="PHOSPHOESTERASE"/>
    <property type="match status" value="1"/>
</dbReference>
<dbReference type="GO" id="GO:0016042">
    <property type="term" value="P:lipid catabolic process"/>
    <property type="evidence" value="ECO:0007669"/>
    <property type="project" value="UniProtKB-UniRule"/>
</dbReference>
<evidence type="ECO:0000313" key="6">
    <source>
        <dbReference type="EMBL" id="MBC8578565.1"/>
    </source>
</evidence>
<dbReference type="InterPro" id="IPR037483">
    <property type="entry name" value="YjjU-like"/>
</dbReference>
<evidence type="ECO:0000313" key="7">
    <source>
        <dbReference type="Proteomes" id="UP000655830"/>
    </source>
</evidence>
<feature type="active site" description="Proton acceptor" evidence="4">
    <location>
        <position position="159"/>
    </location>
</feature>
<organism evidence="6 7">
    <name type="scientific">Zhenhengia yiwuensis</name>
    <dbReference type="NCBI Taxonomy" id="2763666"/>
    <lineage>
        <taxon>Bacteria</taxon>
        <taxon>Bacillati</taxon>
        <taxon>Bacillota</taxon>
        <taxon>Clostridia</taxon>
        <taxon>Lachnospirales</taxon>
        <taxon>Lachnospiraceae</taxon>
        <taxon>Zhenhengia</taxon>
    </lineage>
</organism>
<feature type="short sequence motif" description="GXGXXG" evidence="4">
    <location>
        <begin position="10"/>
        <end position="15"/>
    </location>
</feature>
<sequence>MNKVGLVLEGGGMRGLYTGGVLDFFLDKGLLFQDIIGVSAGACNAVSYISRQRGRNFKVNTDYVGDKRYLSFEGMIKRGSIFGMDFLFEEIPNKLVPFDYETYYNSNMHLTIVVTNCETGEPEYLDGGHKSLVNRYLRASSSIPMFAPIVEIEGKKYLDGGTADSIPIQFSKERGNTKQIVVVTRNEGYVKKPEPFKWLYSRQYKGYPKLIETIQNRHHMYNNTLKTLSEWEASGEALVIRPSKPIIIGRFEKDVEKLRELYNNGYEDAARLYGQIKSFCSDCDNVVVSK</sequence>
<evidence type="ECO:0000259" key="5">
    <source>
        <dbReference type="PROSITE" id="PS51635"/>
    </source>
</evidence>
<dbReference type="PROSITE" id="PS51635">
    <property type="entry name" value="PNPLA"/>
    <property type="match status" value="1"/>
</dbReference>
<keyword evidence="2 4" id="KW-0442">Lipid degradation</keyword>
<reference evidence="6" key="1">
    <citation type="submission" date="2020-08" db="EMBL/GenBank/DDBJ databases">
        <title>Genome public.</title>
        <authorList>
            <person name="Liu C."/>
            <person name="Sun Q."/>
        </authorList>
    </citation>
    <scope>NUCLEOTIDE SEQUENCE</scope>
    <source>
        <strain evidence="6">NSJ-12</strain>
    </source>
</reference>
<accession>A0A926EHB6</accession>
<dbReference type="Gene3D" id="3.40.1090.10">
    <property type="entry name" value="Cytosolic phospholipase A2 catalytic domain"/>
    <property type="match status" value="2"/>
</dbReference>
<dbReference type="Proteomes" id="UP000655830">
    <property type="component" value="Unassembled WGS sequence"/>
</dbReference>
<dbReference type="InterPro" id="IPR002641">
    <property type="entry name" value="PNPLA_dom"/>
</dbReference>
<dbReference type="Pfam" id="PF19890">
    <property type="entry name" value="DUF6363"/>
    <property type="match status" value="1"/>
</dbReference>
<dbReference type="RefSeq" id="WP_249331536.1">
    <property type="nucleotide sequence ID" value="NZ_JACRSY010000004.1"/>
</dbReference>
<feature type="short sequence motif" description="DGA/G" evidence="4">
    <location>
        <begin position="159"/>
        <end position="161"/>
    </location>
</feature>
<protein>
    <submittedName>
        <fullName evidence="6">Patatin family protein</fullName>
    </submittedName>
</protein>
<keyword evidence="7" id="KW-1185">Reference proteome</keyword>
<dbReference type="CDD" id="cd07208">
    <property type="entry name" value="Pat_hypo_Ecoli_yjju_like"/>
    <property type="match status" value="1"/>
</dbReference>
<evidence type="ECO:0000256" key="1">
    <source>
        <dbReference type="ARBA" id="ARBA00022801"/>
    </source>
</evidence>
<dbReference type="InterPro" id="IPR045943">
    <property type="entry name" value="DUF6363"/>
</dbReference>
<proteinExistence type="predicted"/>
<dbReference type="GO" id="GO:0016787">
    <property type="term" value="F:hydrolase activity"/>
    <property type="evidence" value="ECO:0007669"/>
    <property type="project" value="UniProtKB-UniRule"/>
</dbReference>
<dbReference type="InterPro" id="IPR050301">
    <property type="entry name" value="NTE"/>
</dbReference>
<name>A0A926EHB6_9FIRM</name>
<evidence type="ECO:0000256" key="3">
    <source>
        <dbReference type="ARBA" id="ARBA00023098"/>
    </source>
</evidence>
<dbReference type="SUPFAM" id="SSF52151">
    <property type="entry name" value="FabD/lysophospholipase-like"/>
    <property type="match status" value="1"/>
</dbReference>
<dbReference type="PANTHER" id="PTHR14226">
    <property type="entry name" value="NEUROPATHY TARGET ESTERASE/SWISS CHEESE D.MELANOGASTER"/>
    <property type="match status" value="1"/>
</dbReference>
<gene>
    <name evidence="6" type="ORF">H8718_03345</name>
</gene>
<evidence type="ECO:0000256" key="2">
    <source>
        <dbReference type="ARBA" id="ARBA00022963"/>
    </source>
</evidence>
<feature type="active site" description="Nucleophile" evidence="4">
    <location>
        <position position="39"/>
    </location>
</feature>
<comment type="caution">
    <text evidence="6">The sequence shown here is derived from an EMBL/GenBank/DDBJ whole genome shotgun (WGS) entry which is preliminary data.</text>
</comment>